<dbReference type="Pfam" id="PF01764">
    <property type="entry name" value="Lipase_3"/>
    <property type="match status" value="1"/>
</dbReference>
<evidence type="ECO:0000256" key="3">
    <source>
        <dbReference type="ARBA" id="ARBA00047591"/>
    </source>
</evidence>
<sequence length="299" mass="31831">MRTYLYLLSLPAAALCAVLPRQTPSALAAADISSFKPFTFFASAAYCPPSTTKTWTCGGDCDALADFIPRATGGDGTVVQFWFVGYHPPLDSIVVAHQGTNPDKILPVVVDADAFLEDLDPEMFPGLPDGVKAHQGFQDAHALTASDVKTAVLDTMSQFNTSNIVLSSHSLGAAISMLDALYLKLNLPEGTNFKFVGYGTPRVGNQAFADFVDSQLPDLTRINNKQDPVPIVPGRFLGFRHPSGEVHISSSGQFLSCDTQDDTATGCIDDTEGNIFDSSLGDHSGPYDGVVIGNCDDDT</sequence>
<feature type="signal peptide" evidence="5">
    <location>
        <begin position="1"/>
        <end position="16"/>
    </location>
</feature>
<proteinExistence type="inferred from homology"/>
<keyword evidence="1" id="KW-1015">Disulfide bond</keyword>
<evidence type="ECO:0000259" key="6">
    <source>
        <dbReference type="Pfam" id="PF01764"/>
    </source>
</evidence>
<dbReference type="SUPFAM" id="SSF53474">
    <property type="entry name" value="alpha/beta-Hydrolases"/>
    <property type="match status" value="1"/>
</dbReference>
<keyword evidence="5" id="KW-0732">Signal</keyword>
<dbReference type="GO" id="GO:0006629">
    <property type="term" value="P:lipid metabolic process"/>
    <property type="evidence" value="ECO:0007669"/>
    <property type="project" value="InterPro"/>
</dbReference>
<name>A0A165PHM4_EXIGL</name>
<dbReference type="Proteomes" id="UP000077266">
    <property type="component" value="Unassembled WGS sequence"/>
</dbReference>
<accession>A0A165PHM4</accession>
<dbReference type="CDD" id="cd00519">
    <property type="entry name" value="Lipase_3"/>
    <property type="match status" value="1"/>
</dbReference>
<gene>
    <name evidence="7" type="ORF">EXIGLDRAFT_735670</name>
</gene>
<dbReference type="OrthoDB" id="426718at2759"/>
<evidence type="ECO:0000313" key="7">
    <source>
        <dbReference type="EMBL" id="KZW02189.1"/>
    </source>
</evidence>
<comment type="similarity">
    <text evidence="2">Belongs to the AB hydrolase superfamily. Lipase family. Class 3 subfamily.</text>
</comment>
<protein>
    <submittedName>
        <fullName evidence="7">Lipase class 3 family protein</fullName>
    </submittedName>
</protein>
<dbReference type="AlphaFoldDB" id="A0A165PHM4"/>
<feature type="chain" id="PRO_5007864048" evidence="5">
    <location>
        <begin position="17"/>
        <end position="299"/>
    </location>
</feature>
<evidence type="ECO:0000256" key="1">
    <source>
        <dbReference type="ARBA" id="ARBA00023157"/>
    </source>
</evidence>
<dbReference type="PANTHER" id="PTHR45856:SF25">
    <property type="entry name" value="FUNGAL LIPASE-LIKE DOMAIN-CONTAINING PROTEIN"/>
    <property type="match status" value="1"/>
</dbReference>
<feature type="domain" description="Fungal lipase-type" evidence="6">
    <location>
        <begin position="94"/>
        <end position="235"/>
    </location>
</feature>
<dbReference type="EMBL" id="KV425889">
    <property type="protein sequence ID" value="KZW02189.1"/>
    <property type="molecule type" value="Genomic_DNA"/>
</dbReference>
<evidence type="ECO:0000313" key="8">
    <source>
        <dbReference type="Proteomes" id="UP000077266"/>
    </source>
</evidence>
<comment type="catalytic activity">
    <reaction evidence="3">
        <text>a diacylglycerol + H2O = a monoacylglycerol + a fatty acid + H(+)</text>
        <dbReference type="Rhea" id="RHEA:32731"/>
        <dbReference type="ChEBI" id="CHEBI:15377"/>
        <dbReference type="ChEBI" id="CHEBI:15378"/>
        <dbReference type="ChEBI" id="CHEBI:17408"/>
        <dbReference type="ChEBI" id="CHEBI:18035"/>
        <dbReference type="ChEBI" id="CHEBI:28868"/>
    </reaction>
</comment>
<keyword evidence="8" id="KW-1185">Reference proteome</keyword>
<reference evidence="7 8" key="1">
    <citation type="journal article" date="2016" name="Mol. Biol. Evol.">
        <title>Comparative Genomics of Early-Diverging Mushroom-Forming Fungi Provides Insights into the Origins of Lignocellulose Decay Capabilities.</title>
        <authorList>
            <person name="Nagy L.G."/>
            <person name="Riley R."/>
            <person name="Tritt A."/>
            <person name="Adam C."/>
            <person name="Daum C."/>
            <person name="Floudas D."/>
            <person name="Sun H."/>
            <person name="Yadav J.S."/>
            <person name="Pangilinan J."/>
            <person name="Larsson K.H."/>
            <person name="Matsuura K."/>
            <person name="Barry K."/>
            <person name="Labutti K."/>
            <person name="Kuo R."/>
            <person name="Ohm R.A."/>
            <person name="Bhattacharya S.S."/>
            <person name="Shirouzu T."/>
            <person name="Yoshinaga Y."/>
            <person name="Martin F.M."/>
            <person name="Grigoriev I.V."/>
            <person name="Hibbett D.S."/>
        </authorList>
    </citation>
    <scope>NUCLEOTIDE SEQUENCE [LARGE SCALE GENOMIC DNA]</scope>
    <source>
        <strain evidence="7 8">HHB12029</strain>
    </source>
</reference>
<comment type="catalytic activity">
    <reaction evidence="4">
        <text>a monoacylglycerol + H2O = glycerol + a fatty acid + H(+)</text>
        <dbReference type="Rhea" id="RHEA:15245"/>
        <dbReference type="ChEBI" id="CHEBI:15377"/>
        <dbReference type="ChEBI" id="CHEBI:15378"/>
        <dbReference type="ChEBI" id="CHEBI:17408"/>
        <dbReference type="ChEBI" id="CHEBI:17754"/>
        <dbReference type="ChEBI" id="CHEBI:28868"/>
    </reaction>
</comment>
<evidence type="ECO:0000256" key="5">
    <source>
        <dbReference type="SAM" id="SignalP"/>
    </source>
</evidence>
<dbReference type="InterPro" id="IPR002921">
    <property type="entry name" value="Fungal_lipase-type"/>
</dbReference>
<dbReference type="STRING" id="1314781.A0A165PHM4"/>
<organism evidence="7 8">
    <name type="scientific">Exidia glandulosa HHB12029</name>
    <dbReference type="NCBI Taxonomy" id="1314781"/>
    <lineage>
        <taxon>Eukaryota</taxon>
        <taxon>Fungi</taxon>
        <taxon>Dikarya</taxon>
        <taxon>Basidiomycota</taxon>
        <taxon>Agaricomycotina</taxon>
        <taxon>Agaricomycetes</taxon>
        <taxon>Auriculariales</taxon>
        <taxon>Exidiaceae</taxon>
        <taxon>Exidia</taxon>
    </lineage>
</organism>
<dbReference type="InParanoid" id="A0A165PHM4"/>
<dbReference type="InterPro" id="IPR029058">
    <property type="entry name" value="AB_hydrolase_fold"/>
</dbReference>
<dbReference type="Gene3D" id="3.40.50.1820">
    <property type="entry name" value="alpha/beta hydrolase"/>
    <property type="match status" value="1"/>
</dbReference>
<dbReference type="PANTHER" id="PTHR45856">
    <property type="entry name" value="ALPHA/BETA-HYDROLASES SUPERFAMILY PROTEIN"/>
    <property type="match status" value="1"/>
</dbReference>
<evidence type="ECO:0000256" key="2">
    <source>
        <dbReference type="ARBA" id="ARBA00043996"/>
    </source>
</evidence>
<dbReference type="InterPro" id="IPR051218">
    <property type="entry name" value="Sec_MonoDiacylglyc_Lipase"/>
</dbReference>
<evidence type="ECO:0000256" key="4">
    <source>
        <dbReference type="ARBA" id="ARBA00048461"/>
    </source>
</evidence>